<accession>A0A556N6R4</accession>
<dbReference type="Pfam" id="PF01476">
    <property type="entry name" value="LysM"/>
    <property type="match status" value="2"/>
</dbReference>
<evidence type="ECO:0000313" key="6">
    <source>
        <dbReference type="EMBL" id="TSJ47828.1"/>
    </source>
</evidence>
<keyword evidence="7" id="KW-1185">Reference proteome</keyword>
<evidence type="ECO:0000256" key="3">
    <source>
        <dbReference type="ARBA" id="ARBA00022801"/>
    </source>
</evidence>
<dbReference type="RefSeq" id="WP_144331363.1">
    <property type="nucleotide sequence ID" value="NZ_VLPL01000001.1"/>
</dbReference>
<keyword evidence="2" id="KW-0081">Bacteriolytic enzyme</keyword>
<reference evidence="6 7" key="1">
    <citation type="submission" date="2019-07" db="EMBL/GenBank/DDBJ databases">
        <authorList>
            <person name="Huq M.A."/>
        </authorList>
    </citation>
    <scope>NUCLEOTIDE SEQUENCE [LARGE SCALE GENOMIC DNA]</scope>
    <source>
        <strain evidence="6 7">MAH-3</strain>
    </source>
</reference>
<dbReference type="GO" id="GO:0004040">
    <property type="term" value="F:amidase activity"/>
    <property type="evidence" value="ECO:0007669"/>
    <property type="project" value="InterPro"/>
</dbReference>
<dbReference type="PROSITE" id="PS51782">
    <property type="entry name" value="LYSM"/>
    <property type="match status" value="1"/>
</dbReference>
<dbReference type="PANTHER" id="PTHR33308">
    <property type="entry name" value="PEPTIDOGLYCAN HYDROLASE FLGJ"/>
    <property type="match status" value="1"/>
</dbReference>
<dbReference type="SMART" id="SM00047">
    <property type="entry name" value="LYZ2"/>
    <property type="match status" value="1"/>
</dbReference>
<keyword evidence="1" id="KW-0929">Antimicrobial</keyword>
<comment type="caution">
    <text evidence="6">The sequence shown here is derived from an EMBL/GenBank/DDBJ whole genome shotgun (WGS) entry which is preliminary data.</text>
</comment>
<dbReference type="InterPro" id="IPR051056">
    <property type="entry name" value="Glycosyl_Hydrolase_73"/>
</dbReference>
<evidence type="ECO:0000256" key="2">
    <source>
        <dbReference type="ARBA" id="ARBA00022638"/>
    </source>
</evidence>
<dbReference type="SUPFAM" id="SSF54106">
    <property type="entry name" value="LysM domain"/>
    <property type="match status" value="1"/>
</dbReference>
<dbReference type="OrthoDB" id="977752at2"/>
<dbReference type="InterPro" id="IPR036779">
    <property type="entry name" value="LysM_dom_sf"/>
</dbReference>
<dbReference type="Proteomes" id="UP000316008">
    <property type="component" value="Unassembled WGS sequence"/>
</dbReference>
<dbReference type="PANTHER" id="PTHR33308:SF9">
    <property type="entry name" value="PEPTIDOGLYCAN HYDROLASE FLGJ"/>
    <property type="match status" value="1"/>
</dbReference>
<dbReference type="CDD" id="cd00118">
    <property type="entry name" value="LysM"/>
    <property type="match status" value="1"/>
</dbReference>
<feature type="domain" description="LysM" evidence="5">
    <location>
        <begin position="226"/>
        <end position="271"/>
    </location>
</feature>
<dbReference type="EMBL" id="VLPL01000001">
    <property type="protein sequence ID" value="TSJ47828.1"/>
    <property type="molecule type" value="Genomic_DNA"/>
</dbReference>
<keyword evidence="3" id="KW-0378">Hydrolase</keyword>
<dbReference type="Gene3D" id="1.10.530.10">
    <property type="match status" value="1"/>
</dbReference>
<organism evidence="6 7">
    <name type="scientific">Fluviicola chungangensis</name>
    <dbReference type="NCBI Taxonomy" id="2597671"/>
    <lineage>
        <taxon>Bacteria</taxon>
        <taxon>Pseudomonadati</taxon>
        <taxon>Bacteroidota</taxon>
        <taxon>Flavobacteriia</taxon>
        <taxon>Flavobacteriales</taxon>
        <taxon>Crocinitomicaceae</taxon>
        <taxon>Fluviicola</taxon>
    </lineage>
</organism>
<dbReference type="GO" id="GO:0042742">
    <property type="term" value="P:defense response to bacterium"/>
    <property type="evidence" value="ECO:0007669"/>
    <property type="project" value="UniProtKB-KW"/>
</dbReference>
<evidence type="ECO:0000313" key="7">
    <source>
        <dbReference type="Proteomes" id="UP000316008"/>
    </source>
</evidence>
<name>A0A556N6R4_9FLAO</name>
<sequence length="329" mass="37508">MIKSLAIVGLGMSFLSYGGQNPAKMTQADYVNMWSNVAVEHMLTYRIPASITLAQGLLESGNGNSPLAVEANNHFGIKCSDWTGEKIYFDDDAKGECFRKYPSATESYNDHSLFLTKKPRYAGLFQFPVDDYKSWAKGLKKAGYATHPQYAEKLIDLIERLKLYEYDDKTAPDTKGTDLLANNAKENSKAKSKESAVNKPVSSMKIDEACLKYEHHTAKENKNQVKYIVARKGDTYYKIAKEYDLAMWQMYKYNNFVDKKDMLEPGDIVYLEPKRNKSRCKDVTFIPSQEITLIEISQQEGIKLKKLMKMNGFTSEKITVQKGQRILLR</sequence>
<proteinExistence type="predicted"/>
<evidence type="ECO:0000256" key="4">
    <source>
        <dbReference type="ARBA" id="ARBA00032108"/>
    </source>
</evidence>
<dbReference type="Pfam" id="PF01832">
    <property type="entry name" value="Glucosaminidase"/>
    <property type="match status" value="1"/>
</dbReference>
<dbReference type="AlphaFoldDB" id="A0A556N6R4"/>
<dbReference type="InterPro" id="IPR002901">
    <property type="entry name" value="MGlyc_endo_b_GlcNAc-like_dom"/>
</dbReference>
<evidence type="ECO:0000259" key="5">
    <source>
        <dbReference type="PROSITE" id="PS51782"/>
    </source>
</evidence>
<dbReference type="Gene3D" id="3.10.350.10">
    <property type="entry name" value="LysM domain"/>
    <property type="match status" value="1"/>
</dbReference>
<dbReference type="GO" id="GO:0031640">
    <property type="term" value="P:killing of cells of another organism"/>
    <property type="evidence" value="ECO:0007669"/>
    <property type="project" value="UniProtKB-KW"/>
</dbReference>
<gene>
    <name evidence="6" type="ORF">FO442_01495</name>
</gene>
<dbReference type="InterPro" id="IPR018392">
    <property type="entry name" value="LysM"/>
</dbReference>
<protein>
    <recommendedName>
        <fullName evidence="4">Peptidoglycan hydrolase</fullName>
    </recommendedName>
</protein>
<evidence type="ECO:0000256" key="1">
    <source>
        <dbReference type="ARBA" id="ARBA00022529"/>
    </source>
</evidence>